<reference evidence="1" key="1">
    <citation type="journal article" date="2023" name="Mol. Phylogenet. Evol.">
        <title>Genome-scale phylogeny and comparative genomics of the fungal order Sordariales.</title>
        <authorList>
            <person name="Hensen N."/>
            <person name="Bonometti L."/>
            <person name="Westerberg I."/>
            <person name="Brannstrom I.O."/>
            <person name="Guillou S."/>
            <person name="Cros-Aarteil S."/>
            <person name="Calhoun S."/>
            <person name="Haridas S."/>
            <person name="Kuo A."/>
            <person name="Mondo S."/>
            <person name="Pangilinan J."/>
            <person name="Riley R."/>
            <person name="LaButti K."/>
            <person name="Andreopoulos B."/>
            <person name="Lipzen A."/>
            <person name="Chen C."/>
            <person name="Yan M."/>
            <person name="Daum C."/>
            <person name="Ng V."/>
            <person name="Clum A."/>
            <person name="Steindorff A."/>
            <person name="Ohm R.A."/>
            <person name="Martin F."/>
            <person name="Silar P."/>
            <person name="Natvig D.O."/>
            <person name="Lalanne C."/>
            <person name="Gautier V."/>
            <person name="Ament-Velasquez S.L."/>
            <person name="Kruys A."/>
            <person name="Hutchinson M.I."/>
            <person name="Powell A.J."/>
            <person name="Barry K."/>
            <person name="Miller A.N."/>
            <person name="Grigoriev I.V."/>
            <person name="Debuchy R."/>
            <person name="Gladieux P."/>
            <person name="Hiltunen Thoren M."/>
            <person name="Johannesson H."/>
        </authorList>
    </citation>
    <scope>NUCLEOTIDE SEQUENCE</scope>
    <source>
        <strain evidence="1">CBS 538.74</strain>
    </source>
</reference>
<accession>A0AAN6ZV17</accession>
<name>A0AAN6ZV17_9PEZI</name>
<sequence length="208" mass="23361">MTSTTPPRRPITLLRPDALQLSAEEPCVLEVHFPIPLPHQLDPSLPAPPYHNHDSGLSVESFCNDHAMPLLRSLMAQIVAGMFGPGYPGTILDADSARPATSTLDDLQLIVEFDFDSVTDKENGFDFEAGYWKDIHGRERRGTIHAFADVFDKISVLHAFKFYLVRGVRQAEVITEMNPRVIRFDLVHEGSGERARSLCLRSRSIPRR</sequence>
<evidence type="ECO:0000313" key="2">
    <source>
        <dbReference type="Proteomes" id="UP001302745"/>
    </source>
</evidence>
<dbReference type="AlphaFoldDB" id="A0AAN6ZV17"/>
<dbReference type="Proteomes" id="UP001302745">
    <property type="component" value="Unassembled WGS sequence"/>
</dbReference>
<organism evidence="1 2">
    <name type="scientific">Chaetomidium leptoderma</name>
    <dbReference type="NCBI Taxonomy" id="669021"/>
    <lineage>
        <taxon>Eukaryota</taxon>
        <taxon>Fungi</taxon>
        <taxon>Dikarya</taxon>
        <taxon>Ascomycota</taxon>
        <taxon>Pezizomycotina</taxon>
        <taxon>Sordariomycetes</taxon>
        <taxon>Sordariomycetidae</taxon>
        <taxon>Sordariales</taxon>
        <taxon>Chaetomiaceae</taxon>
        <taxon>Chaetomidium</taxon>
    </lineage>
</organism>
<proteinExistence type="predicted"/>
<dbReference type="EMBL" id="MU857020">
    <property type="protein sequence ID" value="KAK4151343.1"/>
    <property type="molecule type" value="Genomic_DNA"/>
</dbReference>
<protein>
    <submittedName>
        <fullName evidence="1">Uncharacterized protein</fullName>
    </submittedName>
</protein>
<reference evidence="1" key="2">
    <citation type="submission" date="2023-05" db="EMBL/GenBank/DDBJ databases">
        <authorList>
            <consortium name="Lawrence Berkeley National Laboratory"/>
            <person name="Steindorff A."/>
            <person name="Hensen N."/>
            <person name="Bonometti L."/>
            <person name="Westerberg I."/>
            <person name="Brannstrom I.O."/>
            <person name="Guillou S."/>
            <person name="Cros-Aarteil S."/>
            <person name="Calhoun S."/>
            <person name="Haridas S."/>
            <person name="Kuo A."/>
            <person name="Mondo S."/>
            <person name="Pangilinan J."/>
            <person name="Riley R."/>
            <person name="Labutti K."/>
            <person name="Andreopoulos B."/>
            <person name="Lipzen A."/>
            <person name="Chen C."/>
            <person name="Yanf M."/>
            <person name="Daum C."/>
            <person name="Ng V."/>
            <person name="Clum A."/>
            <person name="Ohm R."/>
            <person name="Martin F."/>
            <person name="Silar P."/>
            <person name="Natvig D."/>
            <person name="Lalanne C."/>
            <person name="Gautier V."/>
            <person name="Ament-Velasquez S.L."/>
            <person name="Kruys A."/>
            <person name="Hutchinson M.I."/>
            <person name="Powell A.J."/>
            <person name="Barry K."/>
            <person name="Miller A.N."/>
            <person name="Grigoriev I.V."/>
            <person name="Debuchy R."/>
            <person name="Gladieux P."/>
            <person name="Thoren M.H."/>
            <person name="Johannesson H."/>
        </authorList>
    </citation>
    <scope>NUCLEOTIDE SEQUENCE</scope>
    <source>
        <strain evidence="1">CBS 538.74</strain>
    </source>
</reference>
<keyword evidence="2" id="KW-1185">Reference proteome</keyword>
<gene>
    <name evidence="1" type="ORF">C8A00DRAFT_45424</name>
</gene>
<comment type="caution">
    <text evidence="1">The sequence shown here is derived from an EMBL/GenBank/DDBJ whole genome shotgun (WGS) entry which is preliminary data.</text>
</comment>
<evidence type="ECO:0000313" key="1">
    <source>
        <dbReference type="EMBL" id="KAK4151343.1"/>
    </source>
</evidence>